<evidence type="ECO:0000313" key="1">
    <source>
        <dbReference type="EMBL" id="ANU38070.1"/>
    </source>
</evidence>
<dbReference type="GeneID" id="96874547"/>
<gene>
    <name evidence="1" type="ORF">VSVS05_03024</name>
</gene>
<protein>
    <recommendedName>
        <fullName evidence="3">DUF218 domain-containing protein</fullName>
    </recommendedName>
</protein>
<dbReference type="EMBL" id="CP016415">
    <property type="protein sequence ID" value="ANU38070.1"/>
    <property type="molecule type" value="Genomic_DNA"/>
</dbReference>
<dbReference type="Proteomes" id="UP000092528">
    <property type="component" value="Chromosome 2"/>
</dbReference>
<proteinExistence type="predicted"/>
<evidence type="ECO:0008006" key="3">
    <source>
        <dbReference type="Google" id="ProtNLM"/>
    </source>
</evidence>
<evidence type="ECO:0000313" key="2">
    <source>
        <dbReference type="Proteomes" id="UP000092528"/>
    </source>
</evidence>
<dbReference type="RefSeq" id="WP_065546030.1">
    <property type="nucleotide sequence ID" value="NZ_CP016415.1"/>
</dbReference>
<organism evidence="1 2">
    <name type="scientific">Vibrio scophthalmi</name>
    <dbReference type="NCBI Taxonomy" id="45658"/>
    <lineage>
        <taxon>Bacteria</taxon>
        <taxon>Pseudomonadati</taxon>
        <taxon>Pseudomonadota</taxon>
        <taxon>Gammaproteobacteria</taxon>
        <taxon>Vibrionales</taxon>
        <taxon>Vibrionaceae</taxon>
        <taxon>Vibrio</taxon>
    </lineage>
</organism>
<reference evidence="1 2" key="1">
    <citation type="submission" date="2016-07" db="EMBL/GenBank/DDBJ databases">
        <title>Genome sequencing of Vibrio scophthalmi strain VS-05, an isolated from Paralichthys olivaceus.</title>
        <authorList>
            <person name="Han H.-J."/>
        </authorList>
    </citation>
    <scope>NUCLEOTIDE SEQUENCE [LARGE SCALE GENOMIC DNA]</scope>
    <source>
        <strain evidence="1 2">VS-05</strain>
    </source>
</reference>
<keyword evidence="2" id="KW-1185">Reference proteome</keyword>
<dbReference type="PATRIC" id="fig|45658.7.peg.2965"/>
<sequence>MKHFCQFVQTLGFSECQVGACDPFSKPQFFYTHPDYTLGSDAKRRVHDYLANQPLFLQDYGQIEQADFAIGFSFGDSDCINLELANIANKVHQIAPSLTLYLQQEIALHASTPRIIIANNQYQTTFDVAKQAQQRQVGKKVLVLAQAWHAKRCIETCQSLGLEVVALKVVNGFPANDPQPWVRNPINWVIKESHRHMATGYEISQKYQLA</sequence>
<dbReference type="AlphaFoldDB" id="A0A1C7FDL2"/>
<name>A0A1C7FDL2_9VIBR</name>
<accession>A0A1C7FDL2</accession>
<dbReference type="STRING" id="45658.VSVS12_03558"/>